<dbReference type="RefSeq" id="WP_145191815.1">
    <property type="nucleotide sequence ID" value="NZ_CP036290.1"/>
</dbReference>
<name>A0A518D4U5_9BACT</name>
<dbReference type="OrthoDB" id="96845at203682"/>
<reference evidence="1 2" key="1">
    <citation type="submission" date="2019-02" db="EMBL/GenBank/DDBJ databases">
        <title>Deep-cultivation of Planctomycetes and their phenomic and genomic characterization uncovers novel biology.</title>
        <authorList>
            <person name="Wiegand S."/>
            <person name="Jogler M."/>
            <person name="Boedeker C."/>
            <person name="Pinto D."/>
            <person name="Vollmers J."/>
            <person name="Rivas-Marin E."/>
            <person name="Kohn T."/>
            <person name="Peeters S.H."/>
            <person name="Heuer A."/>
            <person name="Rast P."/>
            <person name="Oberbeckmann S."/>
            <person name="Bunk B."/>
            <person name="Jeske O."/>
            <person name="Meyerdierks A."/>
            <person name="Storesund J.E."/>
            <person name="Kallscheuer N."/>
            <person name="Luecker S."/>
            <person name="Lage O.M."/>
            <person name="Pohl T."/>
            <person name="Merkel B.J."/>
            <person name="Hornburger P."/>
            <person name="Mueller R.-W."/>
            <person name="Bruemmer F."/>
            <person name="Labrenz M."/>
            <person name="Spormann A.M."/>
            <person name="Op den Camp H."/>
            <person name="Overmann J."/>
            <person name="Amann R."/>
            <person name="Jetten M.S.M."/>
            <person name="Mascher T."/>
            <person name="Medema M.H."/>
            <person name="Devos D.P."/>
            <person name="Kaster A.-K."/>
            <person name="Ovreas L."/>
            <person name="Rohde M."/>
            <person name="Galperin M.Y."/>
            <person name="Jogler C."/>
        </authorList>
    </citation>
    <scope>NUCLEOTIDE SEQUENCE [LARGE SCALE GENOMIC DNA]</scope>
    <source>
        <strain evidence="1 2">Pla163</strain>
    </source>
</reference>
<protein>
    <recommendedName>
        <fullName evidence="3">Flagellar assembly protein H</fullName>
    </recommendedName>
</protein>
<dbReference type="Proteomes" id="UP000319342">
    <property type="component" value="Chromosome"/>
</dbReference>
<gene>
    <name evidence="1" type="ORF">Pla163_36420</name>
</gene>
<accession>A0A518D4U5</accession>
<proteinExistence type="predicted"/>
<dbReference type="EMBL" id="CP036290">
    <property type="protein sequence ID" value="QDU86491.1"/>
    <property type="molecule type" value="Genomic_DNA"/>
</dbReference>
<organism evidence="1 2">
    <name type="scientific">Rohdeia mirabilis</name>
    <dbReference type="NCBI Taxonomy" id="2528008"/>
    <lineage>
        <taxon>Bacteria</taxon>
        <taxon>Pseudomonadati</taxon>
        <taxon>Planctomycetota</taxon>
        <taxon>Planctomycetia</taxon>
        <taxon>Planctomycetia incertae sedis</taxon>
        <taxon>Rohdeia</taxon>
    </lineage>
</organism>
<keyword evidence="2" id="KW-1185">Reference proteome</keyword>
<dbReference type="AlphaFoldDB" id="A0A518D4U5"/>
<sequence>MNSSAEPHRIRLAAAELPGSVRIASDLSVADLVRRVEANAAARLEAARREIEDRVRSEMSDEVEALVRGCRAEVDLLSESLLDSAIELGAVLAEAAVRQRIDVGLDLGPAVRACFERSGAERSACRVRVHPDALAGLSANGIAERFECVADRDLEPGEVRLDTPVGVLVHDPLQALGQARDALLTHLTRSGSTPDTTDRLEDAA</sequence>
<evidence type="ECO:0000313" key="2">
    <source>
        <dbReference type="Proteomes" id="UP000319342"/>
    </source>
</evidence>
<evidence type="ECO:0000313" key="1">
    <source>
        <dbReference type="EMBL" id="QDU86491.1"/>
    </source>
</evidence>
<evidence type="ECO:0008006" key="3">
    <source>
        <dbReference type="Google" id="ProtNLM"/>
    </source>
</evidence>